<dbReference type="PANTHER" id="PTHR38118:SF2">
    <property type="entry name" value="CDP-ALCOHOL PHOSPHATIDYLTRANSFERASE PROTEIN"/>
    <property type="match status" value="1"/>
</dbReference>
<reference evidence="4 5" key="1">
    <citation type="submission" date="2023-08" db="EMBL/GenBank/DDBJ databases">
        <title>Black Yeasts Isolated from many extreme environments.</title>
        <authorList>
            <person name="Coleine C."/>
            <person name="Stajich J.E."/>
            <person name="Selbmann L."/>
        </authorList>
    </citation>
    <scope>NUCLEOTIDE SEQUENCE [LARGE SCALE GENOMIC DNA]</scope>
    <source>
        <strain evidence="4 5">CCFEE 5935</strain>
    </source>
</reference>
<dbReference type="GeneID" id="89923636"/>
<protein>
    <recommendedName>
        <fullName evidence="3">DUF7707 domain-containing protein</fullName>
    </recommendedName>
</protein>
<keyword evidence="2" id="KW-0732">Signal</keyword>
<evidence type="ECO:0000313" key="4">
    <source>
        <dbReference type="EMBL" id="KAK5173608.1"/>
    </source>
</evidence>
<dbReference type="PANTHER" id="PTHR38118">
    <property type="entry name" value="ANCHORED CELL WALL PROTEIN 11-RELATED"/>
    <property type="match status" value="1"/>
</dbReference>
<dbReference type="Pfam" id="PF24808">
    <property type="entry name" value="DUF7707"/>
    <property type="match status" value="1"/>
</dbReference>
<feature type="domain" description="DUF7707" evidence="3">
    <location>
        <begin position="28"/>
        <end position="126"/>
    </location>
</feature>
<dbReference type="EMBL" id="JAVRRT010000003">
    <property type="protein sequence ID" value="KAK5173608.1"/>
    <property type="molecule type" value="Genomic_DNA"/>
</dbReference>
<accession>A0AAV9PLK7</accession>
<sequence length="211" mass="20782">MFYSTLLIAATTLLGAASAQNTTTGPIEIDPNSVNETTRQTWCNYQQQNCPLVCGGRGNLEENNCDASDLTWDCTCVSNTPNITSFTNMIPSLECGVWVEQCVAAAGNDLNALTACRSVQCGSRDPGSVDSAGSSSGGSSNSGGSSSSMAASSASASATGGSGGSGNSPSMSSSASAAASSTGAAVALNVAKNYGTGIVAAGMLGVFGLAL</sequence>
<gene>
    <name evidence="4" type="ORF">LTR77_002289</name>
</gene>
<dbReference type="Proteomes" id="UP001337655">
    <property type="component" value="Unassembled WGS sequence"/>
</dbReference>
<evidence type="ECO:0000256" key="2">
    <source>
        <dbReference type="SAM" id="SignalP"/>
    </source>
</evidence>
<organism evidence="4 5">
    <name type="scientific">Saxophila tyrrhenica</name>
    <dbReference type="NCBI Taxonomy" id="1690608"/>
    <lineage>
        <taxon>Eukaryota</taxon>
        <taxon>Fungi</taxon>
        <taxon>Dikarya</taxon>
        <taxon>Ascomycota</taxon>
        <taxon>Pezizomycotina</taxon>
        <taxon>Dothideomycetes</taxon>
        <taxon>Dothideomycetidae</taxon>
        <taxon>Mycosphaerellales</taxon>
        <taxon>Extremaceae</taxon>
        <taxon>Saxophila</taxon>
    </lineage>
</organism>
<feature type="signal peptide" evidence="2">
    <location>
        <begin position="1"/>
        <end position="19"/>
    </location>
</feature>
<evidence type="ECO:0000256" key="1">
    <source>
        <dbReference type="SAM" id="MobiDB-lite"/>
    </source>
</evidence>
<proteinExistence type="predicted"/>
<keyword evidence="5" id="KW-1185">Reference proteome</keyword>
<name>A0AAV9PLK7_9PEZI</name>
<evidence type="ECO:0000259" key="3">
    <source>
        <dbReference type="Pfam" id="PF24808"/>
    </source>
</evidence>
<feature type="compositionally biased region" description="Low complexity" evidence="1">
    <location>
        <begin position="125"/>
        <end position="159"/>
    </location>
</feature>
<dbReference type="RefSeq" id="XP_064662303.1">
    <property type="nucleotide sequence ID" value="XM_064799548.1"/>
</dbReference>
<evidence type="ECO:0000313" key="5">
    <source>
        <dbReference type="Proteomes" id="UP001337655"/>
    </source>
</evidence>
<comment type="caution">
    <text evidence="4">The sequence shown here is derived from an EMBL/GenBank/DDBJ whole genome shotgun (WGS) entry which is preliminary data.</text>
</comment>
<dbReference type="AlphaFoldDB" id="A0AAV9PLK7"/>
<dbReference type="InterPro" id="IPR056124">
    <property type="entry name" value="DUF7707"/>
</dbReference>
<feature type="region of interest" description="Disordered" evidence="1">
    <location>
        <begin position="124"/>
        <end position="174"/>
    </location>
</feature>
<feature type="chain" id="PRO_5043776628" description="DUF7707 domain-containing protein" evidence="2">
    <location>
        <begin position="20"/>
        <end position="211"/>
    </location>
</feature>